<dbReference type="EMBL" id="CP003350">
    <property type="protein sequence ID" value="AFC86416.1"/>
    <property type="molecule type" value="Genomic_DNA"/>
</dbReference>
<dbReference type="PANTHER" id="PTHR43584">
    <property type="entry name" value="NUCLEOTIDYL TRANSFERASE"/>
    <property type="match status" value="1"/>
</dbReference>
<dbReference type="PANTHER" id="PTHR43584:SF8">
    <property type="entry name" value="N-ACETYLMURAMATE ALPHA-1-PHOSPHATE URIDYLYLTRANSFERASE"/>
    <property type="match status" value="1"/>
</dbReference>
<feature type="domain" description="Nucleotidyl transferase" evidence="3">
    <location>
        <begin position="4"/>
        <end position="118"/>
    </location>
</feature>
<evidence type="ECO:0000313" key="5">
    <source>
        <dbReference type="Proteomes" id="UP000005234"/>
    </source>
</evidence>
<dbReference type="SUPFAM" id="SSF53448">
    <property type="entry name" value="Nucleotide-diphospho-sugar transferases"/>
    <property type="match status" value="1"/>
</dbReference>
<dbReference type="STRING" id="767434.Fraau_2032"/>
<keyword evidence="1" id="KW-0808">Transferase</keyword>
<organism evidence="4 5">
    <name type="scientific">Frateuria aurantia (strain ATCC 33424 / DSM 6220 / KCTC 2777 / LMG 1558 / NBRC 3245 / NCIMB 13370)</name>
    <name type="common">Acetobacter aurantius</name>
    <dbReference type="NCBI Taxonomy" id="767434"/>
    <lineage>
        <taxon>Bacteria</taxon>
        <taxon>Pseudomonadati</taxon>
        <taxon>Pseudomonadota</taxon>
        <taxon>Gammaproteobacteria</taxon>
        <taxon>Lysobacterales</taxon>
        <taxon>Rhodanobacteraceae</taxon>
        <taxon>Frateuria</taxon>
    </lineage>
</organism>
<protein>
    <submittedName>
        <fullName evidence="4">Nucleoside-diphosphate-sugar pyrophosphorylase family protein</fullName>
    </submittedName>
</protein>
<dbReference type="Gene3D" id="3.90.550.10">
    <property type="entry name" value="Spore Coat Polysaccharide Biosynthesis Protein SpsA, Chain A"/>
    <property type="match status" value="1"/>
</dbReference>
<dbReference type="AlphaFoldDB" id="H8L2Q7"/>
<dbReference type="GO" id="GO:0016779">
    <property type="term" value="F:nucleotidyltransferase activity"/>
    <property type="evidence" value="ECO:0007669"/>
    <property type="project" value="UniProtKB-KW"/>
</dbReference>
<dbReference type="Pfam" id="PF00483">
    <property type="entry name" value="NTP_transferase"/>
    <property type="match status" value="1"/>
</dbReference>
<proteinExistence type="predicted"/>
<dbReference type="InterPro" id="IPR005835">
    <property type="entry name" value="NTP_transferase_dom"/>
</dbReference>
<evidence type="ECO:0000256" key="1">
    <source>
        <dbReference type="ARBA" id="ARBA00022679"/>
    </source>
</evidence>
<dbReference type="HOGENOM" id="CLU_029499_2_1_6"/>
<dbReference type="InterPro" id="IPR054790">
    <property type="entry name" value="MurU"/>
</dbReference>
<dbReference type="InterPro" id="IPR029044">
    <property type="entry name" value="Nucleotide-diphossugar_trans"/>
</dbReference>
<reference evidence="4" key="1">
    <citation type="submission" date="2012-02" db="EMBL/GenBank/DDBJ databases">
        <title>The complete genome of Frateuria aurantia DSM 6220.</title>
        <authorList>
            <consortium name="US DOE Joint Genome Institute (JGI-PGF)"/>
            <person name="Lucas S."/>
            <person name="Copeland A."/>
            <person name="Lapidus A."/>
            <person name="Glavina del Rio T."/>
            <person name="Dalin E."/>
            <person name="Tice H."/>
            <person name="Bruce D."/>
            <person name="Goodwin L."/>
            <person name="Pitluck S."/>
            <person name="Peters L."/>
            <person name="Ovchinnikova G."/>
            <person name="Teshima H."/>
            <person name="Kyrpides N."/>
            <person name="Mavromatis K."/>
            <person name="Ivanova N."/>
            <person name="Brettin T."/>
            <person name="Detter J.C."/>
            <person name="Han C."/>
            <person name="Larimer F."/>
            <person name="Land M."/>
            <person name="Hauser L."/>
            <person name="Markowitz V."/>
            <person name="Cheng J.-F."/>
            <person name="Hugenholtz P."/>
            <person name="Woyke T."/>
            <person name="Wu D."/>
            <person name="Brambilla E."/>
            <person name="Klenk H.-P."/>
            <person name="Eisen J.A."/>
        </authorList>
    </citation>
    <scope>NUCLEOTIDE SEQUENCE</scope>
    <source>
        <strain evidence="4">DSM 6220</strain>
    </source>
</reference>
<evidence type="ECO:0000313" key="4">
    <source>
        <dbReference type="EMBL" id="AFC86416.1"/>
    </source>
</evidence>
<dbReference type="NCBIfam" id="NF045761">
    <property type="entry name" value="NAMPUrTaseMurU"/>
    <property type="match status" value="1"/>
</dbReference>
<keyword evidence="2" id="KW-0548">Nucleotidyltransferase</keyword>
<dbReference type="InterPro" id="IPR050065">
    <property type="entry name" value="GlmU-like"/>
</dbReference>
<keyword evidence="5" id="KW-1185">Reference proteome</keyword>
<dbReference type="RefSeq" id="WP_014403419.1">
    <property type="nucleotide sequence ID" value="NC_017033.1"/>
</dbReference>
<evidence type="ECO:0000256" key="2">
    <source>
        <dbReference type="ARBA" id="ARBA00022695"/>
    </source>
</evidence>
<dbReference type="OrthoDB" id="9788272at2"/>
<dbReference type="Proteomes" id="UP000005234">
    <property type="component" value="Chromosome"/>
</dbReference>
<dbReference type="CDD" id="cd06422">
    <property type="entry name" value="NTP_transferase_like_1"/>
    <property type="match status" value="1"/>
</dbReference>
<dbReference type="eggNOG" id="COG1208">
    <property type="taxonomic scope" value="Bacteria"/>
</dbReference>
<evidence type="ECO:0000259" key="3">
    <source>
        <dbReference type="Pfam" id="PF00483"/>
    </source>
</evidence>
<name>H8L2Q7_FRAAD</name>
<gene>
    <name evidence="4" type="ordered locus">Fraau_2032</name>
</gene>
<dbReference type="KEGG" id="fau:Fraau_2032"/>
<sequence>MKQALLFAAGLGSRLRPLTSQTPKPLLCAGGKPLIVWHLEKLAAAGIEEVLINTSHLAEQFEPALGDGRRWGLRIRYLHEGPQPLETGGGMRNALPWLGKAPFLAIAADIWSDIDYASIRMPDAALAHLLMVANPDWHPQGDFQLLDGWVQWPGHEPRLTFSSIGLYRRAFIETHAEGCFKLLPLYQAAAAQGRLSGQQHHGRWHNIGTREQLQALDQALGVTGT</sequence>
<accession>H8L2Q7</accession>